<dbReference type="PANTHER" id="PTHR32089:SF112">
    <property type="entry name" value="LYSOZYME-LIKE PROTEIN-RELATED"/>
    <property type="match status" value="1"/>
</dbReference>
<dbReference type="EMBL" id="JXLP01000010">
    <property type="protein sequence ID" value="KIL78158.1"/>
    <property type="molecule type" value="Genomic_DNA"/>
</dbReference>
<evidence type="ECO:0000259" key="9">
    <source>
        <dbReference type="PROSITE" id="PS50111"/>
    </source>
</evidence>
<comment type="subcellular location">
    <subcellularLocation>
        <location evidence="1">Cell membrane</location>
    </subcellularLocation>
</comment>
<dbReference type="InterPro" id="IPR003660">
    <property type="entry name" value="HAMP_dom"/>
</dbReference>
<name>A0ABR5ATS9_BACBA</name>
<organism evidence="11 12">
    <name type="scientific">Bacillus badius</name>
    <dbReference type="NCBI Taxonomy" id="1455"/>
    <lineage>
        <taxon>Bacteria</taxon>
        <taxon>Bacillati</taxon>
        <taxon>Bacillota</taxon>
        <taxon>Bacilli</taxon>
        <taxon>Bacillales</taxon>
        <taxon>Bacillaceae</taxon>
        <taxon>Pseudobacillus</taxon>
    </lineage>
</organism>
<keyword evidence="2" id="KW-1003">Cell membrane</keyword>
<evidence type="ECO:0000256" key="7">
    <source>
        <dbReference type="SAM" id="MobiDB-lite"/>
    </source>
</evidence>
<keyword evidence="8" id="KW-1133">Transmembrane helix</keyword>
<dbReference type="InterPro" id="IPR004089">
    <property type="entry name" value="MCPsignal_dom"/>
</dbReference>
<comment type="similarity">
    <text evidence="5">Belongs to the methyl-accepting chemotaxis (MCP) protein family.</text>
</comment>
<dbReference type="Proteomes" id="UP000031982">
    <property type="component" value="Unassembled WGS sequence"/>
</dbReference>
<dbReference type="CDD" id="cd12913">
    <property type="entry name" value="PDC1_MCP_like"/>
    <property type="match status" value="1"/>
</dbReference>
<dbReference type="PANTHER" id="PTHR32089">
    <property type="entry name" value="METHYL-ACCEPTING CHEMOTAXIS PROTEIN MCPB"/>
    <property type="match status" value="1"/>
</dbReference>
<accession>A0ABR5ATS9</accession>
<evidence type="ECO:0000256" key="6">
    <source>
        <dbReference type="PROSITE-ProRule" id="PRU00284"/>
    </source>
</evidence>
<feature type="domain" description="Methyl-accepting transducer" evidence="9">
    <location>
        <begin position="413"/>
        <end position="670"/>
    </location>
</feature>
<evidence type="ECO:0000256" key="4">
    <source>
        <dbReference type="ARBA" id="ARBA00023224"/>
    </source>
</evidence>
<evidence type="ECO:0000313" key="12">
    <source>
        <dbReference type="Proteomes" id="UP000031982"/>
    </source>
</evidence>
<comment type="caution">
    <text evidence="11">The sequence shown here is derived from an EMBL/GenBank/DDBJ whole genome shotgun (WGS) entry which is preliminary data.</text>
</comment>
<dbReference type="PROSITE" id="PS50111">
    <property type="entry name" value="CHEMOTAXIS_TRANSDUC_2"/>
    <property type="match status" value="1"/>
</dbReference>
<keyword evidence="4 6" id="KW-0807">Transducer</keyword>
<evidence type="ECO:0000256" key="1">
    <source>
        <dbReference type="ARBA" id="ARBA00004236"/>
    </source>
</evidence>
<evidence type="ECO:0000256" key="5">
    <source>
        <dbReference type="ARBA" id="ARBA00029447"/>
    </source>
</evidence>
<evidence type="ECO:0000313" key="11">
    <source>
        <dbReference type="EMBL" id="KIL78158.1"/>
    </source>
</evidence>
<dbReference type="Gene3D" id="1.10.287.950">
    <property type="entry name" value="Methyl-accepting chemotaxis protein"/>
    <property type="match status" value="1"/>
</dbReference>
<protein>
    <submittedName>
        <fullName evidence="11">Methyl-accepting chemotaxis protein</fullName>
    </submittedName>
</protein>
<feature type="domain" description="HAMP" evidence="10">
    <location>
        <begin position="340"/>
        <end position="394"/>
    </location>
</feature>
<dbReference type="Pfam" id="PF00015">
    <property type="entry name" value="MCPsignal"/>
    <property type="match status" value="1"/>
</dbReference>
<sequence>MGKTKSIAWKLSGLIVGLFLLLFVVYSFVTNTILYNKSVEDSEAYASEHAKLYAAELSQRFEQTSNMLFTSKRVFEALHNDKKLTAQSALRMIEKNLSENPNIFGMGLVFEENAVPIEKTVNKELTDQTRRFIPYLYKEESRIQTEAIHGYEKEGKGDWYLIPKKTGRPVLTEPYEYEAGGQTVSMATISVPLFSKDKQFIGVMTADFSIEFLNDLVRNMKPDGGYASIVTDQGLVVANSINEKLTGTNIEEALDWKTIRSRLGERKADTLYVDSKQLKEKAFNTFAPVSVEGINQIWSVQTVVPNSSILQTFKTVLWLTIAAAVLMILLMAVVSTWFIHRQLKPLTYLREAIEKAATGDLTTKIDPSHIRPDEIGLVADAFNDMLGKTNEAINVVKDSSVQLKDSAGQVHHTFEEVSAASEQVAAAIDEIAQGASQQSIDTEDANQLMADLAEQIDALAALSTSMNQLSVKAGQSNEQGLAQVQLLREHNQDTDRMNEKVQEQIQTLSGKIANIDMVIASIHGITAQTNLLALNASIEAARAGEHGKGFAVVAEEVRKLAEQSRQETDVIQQTVQEILEESKQTVAVITKNIELVEVKNQSVLHTESSFKENAELANQLGELVTRLAAKLDEMVEYKEKAVESIQSISAISEETAASAEQVSASAAEQQRETGRVASSTEQMNSIAHELKEVVSRFTV</sequence>
<dbReference type="SMART" id="SM00283">
    <property type="entry name" value="MA"/>
    <property type="match status" value="1"/>
</dbReference>
<evidence type="ECO:0000259" key="10">
    <source>
        <dbReference type="PROSITE" id="PS50885"/>
    </source>
</evidence>
<dbReference type="PROSITE" id="PS50885">
    <property type="entry name" value="HAMP"/>
    <property type="match status" value="1"/>
</dbReference>
<dbReference type="SMART" id="SM00304">
    <property type="entry name" value="HAMP"/>
    <property type="match status" value="1"/>
</dbReference>
<evidence type="ECO:0000256" key="2">
    <source>
        <dbReference type="ARBA" id="ARBA00022475"/>
    </source>
</evidence>
<gene>
    <name evidence="11" type="ORF">SD77_0759</name>
</gene>
<evidence type="ECO:0000256" key="8">
    <source>
        <dbReference type="SAM" id="Phobius"/>
    </source>
</evidence>
<dbReference type="CDD" id="cd06225">
    <property type="entry name" value="HAMP"/>
    <property type="match status" value="1"/>
</dbReference>
<proteinExistence type="inferred from homology"/>
<keyword evidence="8" id="KW-0812">Transmembrane</keyword>
<keyword evidence="3 8" id="KW-0472">Membrane</keyword>
<dbReference type="SUPFAM" id="SSF58104">
    <property type="entry name" value="Methyl-accepting chemotaxis protein (MCP) signaling domain"/>
    <property type="match status" value="1"/>
</dbReference>
<evidence type="ECO:0000256" key="3">
    <source>
        <dbReference type="ARBA" id="ARBA00023136"/>
    </source>
</evidence>
<dbReference type="Gene3D" id="3.30.450.20">
    <property type="entry name" value="PAS domain"/>
    <property type="match status" value="2"/>
</dbReference>
<dbReference type="Pfam" id="PF00672">
    <property type="entry name" value="HAMP"/>
    <property type="match status" value="1"/>
</dbReference>
<dbReference type="Pfam" id="PF22673">
    <property type="entry name" value="MCP-like_PDC_1"/>
    <property type="match status" value="1"/>
</dbReference>
<keyword evidence="12" id="KW-1185">Reference proteome</keyword>
<reference evidence="11 12" key="1">
    <citation type="submission" date="2015-01" db="EMBL/GenBank/DDBJ databases">
        <title>Genome Assembly of Bacillus badius MTCC 1458.</title>
        <authorList>
            <person name="Verma A."/>
            <person name="Khatri I."/>
            <person name="Mual P."/>
            <person name="Subramanian S."/>
            <person name="Krishnamurthi S."/>
        </authorList>
    </citation>
    <scope>NUCLEOTIDE SEQUENCE [LARGE SCALE GENOMIC DNA]</scope>
    <source>
        <strain evidence="11 12">MTCC 1458</strain>
    </source>
</reference>
<feature type="region of interest" description="Disordered" evidence="7">
    <location>
        <begin position="661"/>
        <end position="682"/>
    </location>
</feature>
<feature type="transmembrane region" description="Helical" evidence="8">
    <location>
        <begin position="316"/>
        <end position="339"/>
    </location>
</feature>